<feature type="modified residue" description="4-aspartylphosphate" evidence="2">
    <location>
        <position position="55"/>
    </location>
</feature>
<dbReference type="InterPro" id="IPR001789">
    <property type="entry name" value="Sig_transdc_resp-reg_receiver"/>
</dbReference>
<evidence type="ECO:0000313" key="5">
    <source>
        <dbReference type="Proteomes" id="UP000756530"/>
    </source>
</evidence>
<dbReference type="RefSeq" id="WP_218390548.1">
    <property type="nucleotide sequence ID" value="NZ_JAHUZE010000001.1"/>
</dbReference>
<reference evidence="4 5" key="1">
    <citation type="submission" date="2021-05" db="EMBL/GenBank/DDBJ databases">
        <title>Culturable bacteria isolated from Daya Bay.</title>
        <authorList>
            <person name="Zheng W."/>
            <person name="Yu S."/>
            <person name="Huang Y."/>
        </authorList>
    </citation>
    <scope>NUCLEOTIDE SEQUENCE [LARGE SCALE GENOMIC DNA]</scope>
    <source>
        <strain evidence="4 5">DP4N28-5</strain>
    </source>
</reference>
<keyword evidence="5" id="KW-1185">Reference proteome</keyword>
<feature type="domain" description="Response regulatory" evidence="3">
    <location>
        <begin position="2"/>
        <end position="122"/>
    </location>
</feature>
<dbReference type="PROSITE" id="PS50110">
    <property type="entry name" value="RESPONSE_REGULATORY"/>
    <property type="match status" value="1"/>
</dbReference>
<dbReference type="EMBL" id="JAHUZE010000001">
    <property type="protein sequence ID" value="MBV7377673.1"/>
    <property type="molecule type" value="Genomic_DNA"/>
</dbReference>
<name>A0ABS6SYR8_9RHOB</name>
<keyword evidence="1 2" id="KW-0597">Phosphoprotein</keyword>
<dbReference type="InterPro" id="IPR050595">
    <property type="entry name" value="Bact_response_regulator"/>
</dbReference>
<evidence type="ECO:0000259" key="3">
    <source>
        <dbReference type="PROSITE" id="PS50110"/>
    </source>
</evidence>
<comment type="caution">
    <text evidence="4">The sequence shown here is derived from an EMBL/GenBank/DDBJ whole genome shotgun (WGS) entry which is preliminary data.</text>
</comment>
<gene>
    <name evidence="4" type="ORF">KJP28_01965</name>
</gene>
<dbReference type="Proteomes" id="UP000756530">
    <property type="component" value="Unassembled WGS sequence"/>
</dbReference>
<dbReference type="PANTHER" id="PTHR44591">
    <property type="entry name" value="STRESS RESPONSE REGULATOR PROTEIN 1"/>
    <property type="match status" value="1"/>
</dbReference>
<dbReference type="CDD" id="cd17574">
    <property type="entry name" value="REC_OmpR"/>
    <property type="match status" value="1"/>
</dbReference>
<dbReference type="SMART" id="SM00448">
    <property type="entry name" value="REC"/>
    <property type="match status" value="1"/>
</dbReference>
<evidence type="ECO:0000256" key="1">
    <source>
        <dbReference type="ARBA" id="ARBA00022553"/>
    </source>
</evidence>
<evidence type="ECO:0000313" key="4">
    <source>
        <dbReference type="EMBL" id="MBV7377673.1"/>
    </source>
</evidence>
<evidence type="ECO:0000256" key="2">
    <source>
        <dbReference type="PROSITE-ProRule" id="PRU00169"/>
    </source>
</evidence>
<organism evidence="4 5">
    <name type="scientific">Maritimibacter dapengensis</name>
    <dbReference type="NCBI Taxonomy" id="2836868"/>
    <lineage>
        <taxon>Bacteria</taxon>
        <taxon>Pseudomonadati</taxon>
        <taxon>Pseudomonadota</taxon>
        <taxon>Alphaproteobacteria</taxon>
        <taxon>Rhodobacterales</taxon>
        <taxon>Roseobacteraceae</taxon>
        <taxon>Maritimibacter</taxon>
    </lineage>
</organism>
<dbReference type="Pfam" id="PF00072">
    <property type="entry name" value="Response_reg"/>
    <property type="match status" value="1"/>
</dbReference>
<proteinExistence type="predicted"/>
<sequence>MRLLAVDDDPIILDLLNEIIRSTTSYEVAVASNAQEALDLIDRGAGETFDCFLLDIQMPGMSGIELCREIRTRQEYRFAPILMLTAMAEKHYVDGAYSAGANDYITKPFEVTEINRRLTLAQTRATQLREEAARALQSDTPERYGILERIHIFDVDNVVDYVAMENYLPSLPKHSLLGSAALGIQIRGIEDIHENTSGFEFAGVIEDVAEAISDSLRDFQCLISYAGNGTFVTVIENQSLPARHVLADNVNLRLQKLGTHLSLPGQRPVRVICGDLVRLMHPTTERIQEALFQATASALQVANDTERNLEKFWFMGQVAQ</sequence>
<accession>A0ABS6SYR8</accession>
<dbReference type="PANTHER" id="PTHR44591:SF3">
    <property type="entry name" value="RESPONSE REGULATORY DOMAIN-CONTAINING PROTEIN"/>
    <property type="match status" value="1"/>
</dbReference>
<protein>
    <submittedName>
        <fullName evidence="4">Response regulator</fullName>
    </submittedName>
</protein>